<dbReference type="Proteomes" id="UP000250321">
    <property type="component" value="Unassembled WGS sequence"/>
</dbReference>
<comment type="caution">
    <text evidence="1">The sequence shown here is derived from an EMBL/GenBank/DDBJ whole genome shotgun (WGS) entry which is preliminary data.</text>
</comment>
<sequence length="80" mass="8928">MNGSLGPPLTVGVLGVLSRQQWVREEDLAGELKLPLRKLCSTLQFLERKNWSPEIKEEGQLTPVWTMPRCTTSLGTCCTV</sequence>
<accession>A0A314ZSX4</accession>
<name>A0A314ZSX4_PRUYE</name>
<dbReference type="EMBL" id="PJQY01000047">
    <property type="protein sequence ID" value="PQQ20021.1"/>
    <property type="molecule type" value="Genomic_DNA"/>
</dbReference>
<protein>
    <submittedName>
        <fullName evidence="1">Uncharacterized protein</fullName>
    </submittedName>
</protein>
<dbReference type="AlphaFoldDB" id="A0A314ZSX4"/>
<dbReference type="OrthoDB" id="361102at2759"/>
<evidence type="ECO:0000313" key="2">
    <source>
        <dbReference type="Proteomes" id="UP000250321"/>
    </source>
</evidence>
<organism evidence="1 2">
    <name type="scientific">Prunus yedoensis var. nudiflora</name>
    <dbReference type="NCBI Taxonomy" id="2094558"/>
    <lineage>
        <taxon>Eukaryota</taxon>
        <taxon>Viridiplantae</taxon>
        <taxon>Streptophyta</taxon>
        <taxon>Embryophyta</taxon>
        <taxon>Tracheophyta</taxon>
        <taxon>Spermatophyta</taxon>
        <taxon>Magnoliopsida</taxon>
        <taxon>eudicotyledons</taxon>
        <taxon>Gunneridae</taxon>
        <taxon>Pentapetalae</taxon>
        <taxon>rosids</taxon>
        <taxon>fabids</taxon>
        <taxon>Rosales</taxon>
        <taxon>Rosaceae</taxon>
        <taxon>Amygdaloideae</taxon>
        <taxon>Amygdaleae</taxon>
        <taxon>Prunus</taxon>
    </lineage>
</organism>
<gene>
    <name evidence="1" type="ORF">Pyn_06955</name>
</gene>
<keyword evidence="2" id="KW-1185">Reference proteome</keyword>
<reference evidence="1 2" key="1">
    <citation type="submission" date="2018-02" db="EMBL/GenBank/DDBJ databases">
        <title>Draft genome of wild Prunus yedoensis var. nudiflora.</title>
        <authorList>
            <person name="Baek S."/>
            <person name="Kim J.-H."/>
            <person name="Choi K."/>
            <person name="Kim G.-B."/>
            <person name="Cho A."/>
            <person name="Jang H."/>
            <person name="Shin C.-H."/>
            <person name="Yu H.-J."/>
            <person name="Mun J.-H."/>
        </authorList>
    </citation>
    <scope>NUCLEOTIDE SEQUENCE [LARGE SCALE GENOMIC DNA]</scope>
    <source>
        <strain evidence="2">cv. Jeju island</strain>
        <tissue evidence="1">Leaf</tissue>
    </source>
</reference>
<proteinExistence type="predicted"/>
<evidence type="ECO:0000313" key="1">
    <source>
        <dbReference type="EMBL" id="PQQ20021.1"/>
    </source>
</evidence>